<keyword evidence="2" id="KW-1185">Reference proteome</keyword>
<dbReference type="Proteomes" id="UP000243201">
    <property type="component" value="Unassembled WGS sequence"/>
</dbReference>
<comment type="caution">
    <text evidence="1">The sequence shown here is derived from an EMBL/GenBank/DDBJ whole genome shotgun (WGS) entry which is preliminary data.</text>
</comment>
<proteinExistence type="predicted"/>
<evidence type="ECO:0000313" key="1">
    <source>
        <dbReference type="EMBL" id="PMB89259.1"/>
    </source>
</evidence>
<name>A0ABX4UNH2_9ACTO</name>
<dbReference type="RefSeq" id="WP_102184304.1">
    <property type="nucleotide sequence ID" value="NZ_JAHAIW010000014.1"/>
</dbReference>
<reference evidence="1 2" key="1">
    <citation type="submission" date="2017-09" db="EMBL/GenBank/DDBJ databases">
        <title>Bacterial strain isolated from the female urinary microbiota.</title>
        <authorList>
            <person name="Thomas-White K."/>
            <person name="Kumar N."/>
            <person name="Forster S."/>
            <person name="Putonti C."/>
            <person name="Lawley T."/>
            <person name="Wolfe A.J."/>
        </authorList>
    </citation>
    <scope>NUCLEOTIDE SEQUENCE [LARGE SCALE GENOMIC DNA]</scope>
    <source>
        <strain evidence="1 2">UMB0744</strain>
    </source>
</reference>
<dbReference type="EMBL" id="PNGC01000002">
    <property type="protein sequence ID" value="PMB89259.1"/>
    <property type="molecule type" value="Genomic_DNA"/>
</dbReference>
<accession>A0ABX4UNH2</accession>
<organism evidence="1 2">
    <name type="scientific">Varibaculum cambriense</name>
    <dbReference type="NCBI Taxonomy" id="184870"/>
    <lineage>
        <taxon>Bacteria</taxon>
        <taxon>Bacillati</taxon>
        <taxon>Actinomycetota</taxon>
        <taxon>Actinomycetes</taxon>
        <taxon>Actinomycetales</taxon>
        <taxon>Actinomycetaceae</taxon>
        <taxon>Varibaculum</taxon>
    </lineage>
</organism>
<gene>
    <name evidence="1" type="ORF">CJ240_05695</name>
</gene>
<protein>
    <submittedName>
        <fullName evidence="1">Uncharacterized protein</fullName>
    </submittedName>
</protein>
<evidence type="ECO:0000313" key="2">
    <source>
        <dbReference type="Proteomes" id="UP000243201"/>
    </source>
</evidence>
<sequence>MSAWEEETRKSFKNRAERHIDAIRAEMITAVKNLKTADECQAIIRGTIRDPATALLSTEGLIETVKDMLVETRSLKNAAALLHENTVNLDYALTQRESFEKGLDNE</sequence>